<proteinExistence type="predicted"/>
<reference evidence="2" key="1">
    <citation type="journal article" date="2022" name="Nat. Commun.">
        <title>Chromosome evolution and the genetic basis of agronomically important traits in greater yam.</title>
        <authorList>
            <person name="Bredeson J.V."/>
            <person name="Lyons J.B."/>
            <person name="Oniyinde I.O."/>
            <person name="Okereke N.R."/>
            <person name="Kolade O."/>
            <person name="Nnabue I."/>
            <person name="Nwadili C.O."/>
            <person name="Hribova E."/>
            <person name="Parker M."/>
            <person name="Nwogha J."/>
            <person name="Shu S."/>
            <person name="Carlson J."/>
            <person name="Kariba R."/>
            <person name="Muthemba S."/>
            <person name="Knop K."/>
            <person name="Barton G.J."/>
            <person name="Sherwood A.V."/>
            <person name="Lopez-Montes A."/>
            <person name="Asiedu R."/>
            <person name="Jamnadass R."/>
            <person name="Muchugi A."/>
            <person name="Goodstein D."/>
            <person name="Egesi C.N."/>
            <person name="Featherston J."/>
            <person name="Asfaw A."/>
            <person name="Simpson G.G."/>
            <person name="Dolezel J."/>
            <person name="Hendre P.S."/>
            <person name="Van Deynze A."/>
            <person name="Kumar P.L."/>
            <person name="Obidiegwu J.E."/>
            <person name="Bhattacharjee R."/>
            <person name="Rokhsar D.S."/>
        </authorList>
    </citation>
    <scope>NUCLEOTIDE SEQUENCE [LARGE SCALE GENOMIC DNA]</scope>
    <source>
        <strain evidence="2">cv. TDa95/00328</strain>
    </source>
</reference>
<name>A0ACB7UJX0_DIOAL</name>
<evidence type="ECO:0000313" key="1">
    <source>
        <dbReference type="EMBL" id="KAH7660705.1"/>
    </source>
</evidence>
<keyword evidence="2" id="KW-1185">Reference proteome</keyword>
<accession>A0ACB7UJX0</accession>
<gene>
    <name evidence="1" type="ORF">IHE45_15G010500</name>
</gene>
<sequence>MSKSNFKTSPYNYNEDERKPVSRSDFAFSKDRYKNNFRDSGGLENQSVQELENYALYKAEETTQKVNGCLKIAEEIREDASRTLVTLHQQGEQITRTHLDAANIEHDLSRGEKLLGSLGGIFSKTWKPKKNRTIKGPVSIADNSFHRKASHTEQREKLGVTTNQKGRSTVRQPPSESASMLEKVEFEKVKQDDSLSDLSNLLGQLKEMAVDMGSEIERQNKALDGVDDDVEELTIRVKGANARTRRLLGK</sequence>
<dbReference type="Proteomes" id="UP000827976">
    <property type="component" value="Chromosome 15"/>
</dbReference>
<protein>
    <submittedName>
        <fullName evidence="1">Synaptosomal-associated protein 25</fullName>
    </submittedName>
</protein>
<evidence type="ECO:0000313" key="2">
    <source>
        <dbReference type="Proteomes" id="UP000827976"/>
    </source>
</evidence>
<dbReference type="EMBL" id="CM037025">
    <property type="protein sequence ID" value="KAH7660705.1"/>
    <property type="molecule type" value="Genomic_DNA"/>
</dbReference>
<organism evidence="1 2">
    <name type="scientific">Dioscorea alata</name>
    <name type="common">Purple yam</name>
    <dbReference type="NCBI Taxonomy" id="55571"/>
    <lineage>
        <taxon>Eukaryota</taxon>
        <taxon>Viridiplantae</taxon>
        <taxon>Streptophyta</taxon>
        <taxon>Embryophyta</taxon>
        <taxon>Tracheophyta</taxon>
        <taxon>Spermatophyta</taxon>
        <taxon>Magnoliopsida</taxon>
        <taxon>Liliopsida</taxon>
        <taxon>Dioscoreales</taxon>
        <taxon>Dioscoreaceae</taxon>
        <taxon>Dioscorea</taxon>
    </lineage>
</organism>
<comment type="caution">
    <text evidence="1">The sequence shown here is derived from an EMBL/GenBank/DDBJ whole genome shotgun (WGS) entry which is preliminary data.</text>
</comment>